<organism evidence="6 7">
    <name type="scientific">Pneumocystis wakefieldiae</name>
    <dbReference type="NCBI Taxonomy" id="38082"/>
    <lineage>
        <taxon>Eukaryota</taxon>
        <taxon>Fungi</taxon>
        <taxon>Dikarya</taxon>
        <taxon>Ascomycota</taxon>
        <taxon>Taphrinomycotina</taxon>
        <taxon>Pneumocystomycetes</taxon>
        <taxon>Pneumocystaceae</taxon>
        <taxon>Pneumocystis</taxon>
    </lineage>
</organism>
<dbReference type="InterPro" id="IPR011990">
    <property type="entry name" value="TPR-like_helical_dom_sf"/>
</dbReference>
<protein>
    <recommendedName>
        <fullName evidence="8">Pentacotripeptide-repeat region of PRORP domain-containing protein</fullName>
    </recommendedName>
</protein>
<proteinExistence type="inferred from homology"/>
<evidence type="ECO:0008006" key="8">
    <source>
        <dbReference type="Google" id="ProtNLM"/>
    </source>
</evidence>
<dbReference type="InterPro" id="IPR002885">
    <property type="entry name" value="PPR_rpt"/>
</dbReference>
<dbReference type="PROSITE" id="PS51375">
    <property type="entry name" value="PPR"/>
    <property type="match status" value="1"/>
</dbReference>
<dbReference type="Gene3D" id="1.25.40.10">
    <property type="entry name" value="Tetratricopeptide repeat domain"/>
    <property type="match status" value="1"/>
</dbReference>
<dbReference type="PANTHER" id="PTHR47936">
    <property type="entry name" value="PPR_LONG DOMAIN-CONTAINING PROTEIN"/>
    <property type="match status" value="1"/>
</dbReference>
<dbReference type="Proteomes" id="UP000663699">
    <property type="component" value="Chromosome 4"/>
</dbReference>
<accession>A0A899FWI7</accession>
<comment type="similarity">
    <text evidence="1">Belongs to the CCM1 family.</text>
</comment>
<dbReference type="OrthoDB" id="185373at2759"/>
<comment type="subunit">
    <text evidence="4">Binds to mitochondrial small subunit 15S rRNA.</text>
</comment>
<evidence type="ECO:0000256" key="5">
    <source>
        <dbReference type="PROSITE-ProRule" id="PRU00708"/>
    </source>
</evidence>
<evidence type="ECO:0000256" key="2">
    <source>
        <dbReference type="ARBA" id="ARBA00022737"/>
    </source>
</evidence>
<dbReference type="EMBL" id="CP054535">
    <property type="protein sequence ID" value="QSL64993.1"/>
    <property type="molecule type" value="Genomic_DNA"/>
</dbReference>
<comment type="function">
    <text evidence="3">Regulates mitochondrial small subunit maturation by controlling 15S rRNA 5'-end processing. Localizes to the 5' precursor of the 15S rRNA in a position that is subsequently occupied by mS47 in the mature yeast mtSSU. Uses structure and sequence-specific RNA recognition, binding to a single-stranded region of the precursor and specifically recognizing bases -6 to -1. The exchange of Ccm1 for mS47 is coupled to the irreversible removal of precursor rRNA that is accompanied by conformational changes of the mitoribosomal proteins uS5m and mS26. These conformational changes signal completion of 5'-end rRNA processing through protection of the mature 5'-end of the 15S rRNA and stabilization of mS47. The removal of the 5' precursor together with the dissociation of Ccm1 may be catalyzed by the 5'-3' exoribonuclease Pet127. Involved in the specific removal of group I introns in mitochondrial encoded transcripts.</text>
</comment>
<dbReference type="Pfam" id="PF13812">
    <property type="entry name" value="PPR_3"/>
    <property type="match status" value="1"/>
</dbReference>
<feature type="repeat" description="PPR" evidence="5">
    <location>
        <begin position="382"/>
        <end position="416"/>
    </location>
</feature>
<keyword evidence="2" id="KW-0677">Repeat</keyword>
<evidence type="ECO:0000256" key="1">
    <source>
        <dbReference type="ARBA" id="ARBA00006192"/>
    </source>
</evidence>
<dbReference type="AlphaFoldDB" id="A0A899FWI7"/>
<keyword evidence="7" id="KW-1185">Reference proteome</keyword>
<reference evidence="6" key="1">
    <citation type="submission" date="2020-06" db="EMBL/GenBank/DDBJ databases">
        <title>Genomes of multiple members of Pneumocystis genus reveal paths to human pathogen Pneumocystis jirovecii.</title>
        <authorList>
            <person name="Cisse O.H."/>
            <person name="Ma L."/>
            <person name="Dekker J."/>
            <person name="Khil P."/>
            <person name="Jo J."/>
            <person name="Brenchley J."/>
            <person name="Blair R."/>
            <person name="Pahar B."/>
            <person name="Chabe M."/>
            <person name="Van Rompay K.A."/>
            <person name="Keesler R."/>
            <person name="Sukura A."/>
            <person name="Hirsch V."/>
            <person name="Kutty G."/>
            <person name="Liu Y."/>
            <person name="Peng L."/>
            <person name="Chen J."/>
            <person name="Song J."/>
            <person name="Weissenbacher-Lang C."/>
            <person name="Xu J."/>
            <person name="Upham N.S."/>
            <person name="Stajich J.E."/>
            <person name="Cuomo C.A."/>
            <person name="Cushion M.T."/>
            <person name="Kovacs J.A."/>
        </authorList>
    </citation>
    <scope>NUCLEOTIDE SEQUENCE</scope>
    <source>
        <strain evidence="6">2A</strain>
    </source>
</reference>
<dbReference type="NCBIfam" id="TIGR00756">
    <property type="entry name" value="PPR"/>
    <property type="match status" value="1"/>
</dbReference>
<evidence type="ECO:0000313" key="7">
    <source>
        <dbReference type="Proteomes" id="UP000663699"/>
    </source>
</evidence>
<dbReference type="PANTHER" id="PTHR47936:SF1">
    <property type="entry name" value="PENTATRICOPEPTIDE REPEAT-CONTAINING PROTEIN GUN1, CHLOROPLASTIC"/>
    <property type="match status" value="1"/>
</dbReference>
<sequence length="511" mass="59143">MKPASQFLVQRSPLFLYFLPYFRSFLENLCNKHAGICGTRLYTGSLALFAKKIHKNLIISDAIIKESFSDKKISFQYKTSTGDLAAALNCYFELSRTGCLTGLDIAKLLMLMHRHAKKTSSVSVEDDSRKELLFYLENILNDIRCNFISDHPMIWVNAIYIYTVLGLYERGKKVWESLRLKYMSEPASFDSRVYGAAIRLYSAMGSPLAECEALFEEAIDIINVKKMKKSLILYEGIIIARIENQDKKRALEGLQECLKEYENIINSTFFDSLIYSAVNKKDPQSVVDIVFYGLNSHYIPSPKALSKLFKELWIRDRNLLTILKIFKKYNEVSCRIQTEHLNFILNVLFKSTNKENQVDVANTIEKVNNLLQIMHEANISPSISTFNTLISGYAYLKKFDYVEKTVEQMKQSNIPENEITLRVLLKECGEKGDSLEKINTVWGKIVELASKNQKYIEEKDWITLLKILPQYKEKGADLMETFLQKYKSKTQNSTLKKIWQEFTKIQHLFND</sequence>
<evidence type="ECO:0000313" key="6">
    <source>
        <dbReference type="EMBL" id="QSL64993.1"/>
    </source>
</evidence>
<evidence type="ECO:0000256" key="3">
    <source>
        <dbReference type="ARBA" id="ARBA00044493"/>
    </source>
</evidence>
<dbReference type="GO" id="GO:0005739">
    <property type="term" value="C:mitochondrion"/>
    <property type="evidence" value="ECO:0007669"/>
    <property type="project" value="UniProtKB-ARBA"/>
</dbReference>
<name>A0A899FWI7_9ASCO</name>
<evidence type="ECO:0000256" key="4">
    <source>
        <dbReference type="ARBA" id="ARBA00044511"/>
    </source>
</evidence>
<gene>
    <name evidence="6" type="ORF">MERGE_002297</name>
</gene>